<evidence type="ECO:0000313" key="4">
    <source>
        <dbReference type="EMBL" id="CAB9527847.1"/>
    </source>
</evidence>
<gene>
    <name evidence="4" type="ORF">SEMRO_2091_G314010.1</name>
</gene>
<dbReference type="InterPro" id="IPR013919">
    <property type="entry name" value="Pex16"/>
</dbReference>
<keyword evidence="2" id="KW-0576">Peroxisome</keyword>
<dbReference type="OrthoDB" id="59472at2759"/>
<evidence type="ECO:0000313" key="5">
    <source>
        <dbReference type="Proteomes" id="UP001153069"/>
    </source>
</evidence>
<accession>A0A9N8HW54</accession>
<proteinExistence type="inferred from homology"/>
<feature type="region of interest" description="Disordered" evidence="3">
    <location>
        <begin position="87"/>
        <end position="113"/>
    </location>
</feature>
<dbReference type="PANTHER" id="PTHR13299">
    <property type="entry name" value="PEROXISOMAL MEMBRANE PROTEIN PEX16"/>
    <property type="match status" value="1"/>
</dbReference>
<dbReference type="Pfam" id="PF08610">
    <property type="entry name" value="Pex16"/>
    <property type="match status" value="1"/>
</dbReference>
<dbReference type="AlphaFoldDB" id="A0A9N8HW54"/>
<reference evidence="4" key="1">
    <citation type="submission" date="2020-06" db="EMBL/GenBank/DDBJ databases">
        <authorList>
            <consortium name="Plant Systems Biology data submission"/>
        </authorList>
    </citation>
    <scope>NUCLEOTIDE SEQUENCE</scope>
    <source>
        <strain evidence="4">D6</strain>
    </source>
</reference>
<dbReference type="Proteomes" id="UP001153069">
    <property type="component" value="Unassembled WGS sequence"/>
</dbReference>
<comment type="caution">
    <text evidence="4">The sequence shown here is derived from an EMBL/GenBank/DDBJ whole genome shotgun (WGS) entry which is preliminary data.</text>
</comment>
<dbReference type="GO" id="GO:0005778">
    <property type="term" value="C:peroxisomal membrane"/>
    <property type="evidence" value="ECO:0007669"/>
    <property type="project" value="UniProtKB-SubCell"/>
</dbReference>
<keyword evidence="5" id="KW-1185">Reference proteome</keyword>
<comment type="subcellular location">
    <subcellularLocation>
        <location evidence="2">Peroxisome membrane</location>
    </subcellularLocation>
</comment>
<evidence type="ECO:0000256" key="2">
    <source>
        <dbReference type="RuleBase" id="RU365003"/>
    </source>
</evidence>
<organism evidence="4 5">
    <name type="scientific">Seminavis robusta</name>
    <dbReference type="NCBI Taxonomy" id="568900"/>
    <lineage>
        <taxon>Eukaryota</taxon>
        <taxon>Sar</taxon>
        <taxon>Stramenopiles</taxon>
        <taxon>Ochrophyta</taxon>
        <taxon>Bacillariophyta</taxon>
        <taxon>Bacillariophyceae</taxon>
        <taxon>Bacillariophycidae</taxon>
        <taxon>Naviculales</taxon>
        <taxon>Naviculaceae</taxon>
        <taxon>Seminavis</taxon>
    </lineage>
</organism>
<dbReference type="GO" id="GO:0007031">
    <property type="term" value="P:peroxisome organization"/>
    <property type="evidence" value="ECO:0007669"/>
    <property type="project" value="UniProtKB-KW"/>
</dbReference>
<dbReference type="PANTHER" id="PTHR13299:SF0">
    <property type="entry name" value="PEROXISOMAL MEMBRANE PROTEIN PEX16"/>
    <property type="match status" value="1"/>
</dbReference>
<sequence length="403" mass="45588">MNEPSSCSESSDDETTNEGPVSASLLLWEAYRSFVHRHRVSLELLDAGISRILFWSPTSGEQQKRREVFYGILSLHRLAMDTALQQQQDDAQQEDFGTTVKPNQTTTRQEDSVLPSPTAIRVSLTIIQCLLPSILELASSDDETTKSNRQARVRLQIERVKFALRLTLLGSYWKQLLPDQTQERDMQASSWNTKPMSIGILTDGGLFHGAITSTAAENIPTVQQEDMEWEKLHYVGKRTGRKVTRRTMQGGDSLYTSSSLSSQSLSLALLSPQIHNNLRLVSVILGELLYAYRPLFWASAETVSDPASYRSWLLSMVMDVVSLRMAASQSSVANQATQQELRRRKMRLLLYLLRGPFWNDATGPATDRVEAVLDKVPLLGRLVSTYLRDWLWYMKHPYVSEEG</sequence>
<evidence type="ECO:0000256" key="1">
    <source>
        <dbReference type="ARBA" id="ARBA00009505"/>
    </source>
</evidence>
<comment type="similarity">
    <text evidence="1 2">Belongs to the peroxin-16 family.</text>
</comment>
<dbReference type="EMBL" id="CAICTM010002089">
    <property type="protein sequence ID" value="CAB9527847.1"/>
    <property type="molecule type" value="Genomic_DNA"/>
</dbReference>
<protein>
    <recommendedName>
        <fullName evidence="2">Peroxisomal membrane protein PEX16</fullName>
    </recommendedName>
</protein>
<keyword evidence="2" id="KW-0962">Peroxisome biogenesis</keyword>
<evidence type="ECO:0000256" key="3">
    <source>
        <dbReference type="SAM" id="MobiDB-lite"/>
    </source>
</evidence>
<name>A0A9N8HW54_9STRA</name>